<protein>
    <recommendedName>
        <fullName evidence="4">Pentatricopeptide repeat-containing protein</fullName>
    </recommendedName>
</protein>
<dbReference type="PANTHER" id="PTHR45717">
    <property type="entry name" value="OS12G0527900 PROTEIN"/>
    <property type="match status" value="1"/>
</dbReference>
<dbReference type="OrthoDB" id="1146105at2759"/>
<dbReference type="InterPro" id="IPR011990">
    <property type="entry name" value="TPR-like_helical_dom_sf"/>
</dbReference>
<keyword evidence="3" id="KW-1185">Reference proteome</keyword>
<evidence type="ECO:0000313" key="2">
    <source>
        <dbReference type="EMBL" id="KAG2328711.1"/>
    </source>
</evidence>
<gene>
    <name evidence="2" type="ORF">Bca52824_011439</name>
</gene>
<organism evidence="2 3">
    <name type="scientific">Brassica carinata</name>
    <name type="common">Ethiopian mustard</name>
    <name type="synonym">Abyssinian cabbage</name>
    <dbReference type="NCBI Taxonomy" id="52824"/>
    <lineage>
        <taxon>Eukaryota</taxon>
        <taxon>Viridiplantae</taxon>
        <taxon>Streptophyta</taxon>
        <taxon>Embryophyta</taxon>
        <taxon>Tracheophyta</taxon>
        <taxon>Spermatophyta</taxon>
        <taxon>Magnoliopsida</taxon>
        <taxon>eudicotyledons</taxon>
        <taxon>Gunneridae</taxon>
        <taxon>Pentapetalae</taxon>
        <taxon>rosids</taxon>
        <taxon>malvids</taxon>
        <taxon>Brassicales</taxon>
        <taxon>Brassicaceae</taxon>
        <taxon>Brassiceae</taxon>
        <taxon>Brassica</taxon>
    </lineage>
</organism>
<dbReference type="PANTHER" id="PTHR45717:SF13">
    <property type="entry name" value="OS02G0796400 PROTEIN"/>
    <property type="match status" value="1"/>
</dbReference>
<accession>A0A8X7WEQ4</accession>
<dbReference type="Gene3D" id="1.25.40.10">
    <property type="entry name" value="Tetratricopeptide repeat domain"/>
    <property type="match status" value="1"/>
</dbReference>
<evidence type="ECO:0008006" key="4">
    <source>
        <dbReference type="Google" id="ProtNLM"/>
    </source>
</evidence>
<name>A0A8X7WEQ4_BRACI</name>
<dbReference type="EMBL" id="JAAMPC010000002">
    <property type="protein sequence ID" value="KAG2328711.1"/>
    <property type="molecule type" value="Genomic_DNA"/>
</dbReference>
<dbReference type="GO" id="GO:0005739">
    <property type="term" value="C:mitochondrion"/>
    <property type="evidence" value="ECO:0007669"/>
    <property type="project" value="TreeGrafter"/>
</dbReference>
<dbReference type="Proteomes" id="UP000886595">
    <property type="component" value="Unassembled WGS sequence"/>
</dbReference>
<dbReference type="AlphaFoldDB" id="A0A8X7WEQ4"/>
<evidence type="ECO:0000313" key="3">
    <source>
        <dbReference type="Proteomes" id="UP000886595"/>
    </source>
</evidence>
<comment type="similarity">
    <text evidence="1">Belongs to the PPR family. P subfamily.</text>
</comment>
<sequence length="108" mass="12753">MMEWMETRKDIHFSAYDTAFKLELIIKAHGLKQAEEYFEQLRSSVSLKAAYLPLLRGYVKGRLVQEAEAFMEKLNELGFLVTPHPFNEMMKLYDQNQQYNERCEEGVP</sequence>
<reference evidence="2 3" key="1">
    <citation type="submission" date="2020-02" db="EMBL/GenBank/DDBJ databases">
        <authorList>
            <person name="Ma Q."/>
            <person name="Huang Y."/>
            <person name="Song X."/>
            <person name="Pei D."/>
        </authorList>
    </citation>
    <scope>NUCLEOTIDE SEQUENCE [LARGE SCALE GENOMIC DNA]</scope>
    <source>
        <strain evidence="2">Sxm20200214</strain>
        <tissue evidence="2">Leaf</tissue>
    </source>
</reference>
<proteinExistence type="inferred from homology"/>
<comment type="caution">
    <text evidence="2">The sequence shown here is derived from an EMBL/GenBank/DDBJ whole genome shotgun (WGS) entry which is preliminary data.</text>
</comment>
<evidence type="ECO:0000256" key="1">
    <source>
        <dbReference type="ARBA" id="ARBA00007626"/>
    </source>
</evidence>